<evidence type="ECO:0000313" key="2">
    <source>
        <dbReference type="Proteomes" id="UP001335648"/>
    </source>
</evidence>
<protein>
    <submittedName>
        <fullName evidence="1">Uncharacterized protein</fullName>
    </submittedName>
</protein>
<dbReference type="AlphaFoldDB" id="A0AAN8B2Q5"/>
<dbReference type="EMBL" id="JAULUE010002067">
    <property type="protein sequence ID" value="KAK5877005.1"/>
    <property type="molecule type" value="Genomic_DNA"/>
</dbReference>
<comment type="caution">
    <text evidence="1">The sequence shown here is derived from an EMBL/GenBank/DDBJ whole genome shotgun (WGS) entry which is preliminary data.</text>
</comment>
<sequence length="92" mass="10264">MLNETFFCTGNHYEMYVQCYSSLLCPSMQLHPPTPQRSLRLGALQAAAASFTPDQRRFPPQTSHVLPALQGHLSGDRMVLFPVPNFLSKASL</sequence>
<gene>
    <name evidence="1" type="ORF">CesoFtcFv8_026297</name>
</gene>
<organism evidence="1 2">
    <name type="scientific">Champsocephalus esox</name>
    <name type="common">pike icefish</name>
    <dbReference type="NCBI Taxonomy" id="159716"/>
    <lineage>
        <taxon>Eukaryota</taxon>
        <taxon>Metazoa</taxon>
        <taxon>Chordata</taxon>
        <taxon>Craniata</taxon>
        <taxon>Vertebrata</taxon>
        <taxon>Euteleostomi</taxon>
        <taxon>Actinopterygii</taxon>
        <taxon>Neopterygii</taxon>
        <taxon>Teleostei</taxon>
        <taxon>Neoteleostei</taxon>
        <taxon>Acanthomorphata</taxon>
        <taxon>Eupercaria</taxon>
        <taxon>Perciformes</taxon>
        <taxon>Notothenioidei</taxon>
        <taxon>Channichthyidae</taxon>
        <taxon>Champsocephalus</taxon>
    </lineage>
</organism>
<keyword evidence="2" id="KW-1185">Reference proteome</keyword>
<proteinExistence type="predicted"/>
<dbReference type="Proteomes" id="UP001335648">
    <property type="component" value="Unassembled WGS sequence"/>
</dbReference>
<accession>A0AAN8B2Q5</accession>
<name>A0AAN8B2Q5_9TELE</name>
<evidence type="ECO:0000313" key="1">
    <source>
        <dbReference type="EMBL" id="KAK5877005.1"/>
    </source>
</evidence>
<reference evidence="1 2" key="1">
    <citation type="journal article" date="2023" name="Mol. Biol. Evol.">
        <title>Genomics of Secondarily Temperate Adaptation in the Only Non-Antarctic Icefish.</title>
        <authorList>
            <person name="Rivera-Colon A.G."/>
            <person name="Rayamajhi N."/>
            <person name="Minhas B.F."/>
            <person name="Madrigal G."/>
            <person name="Bilyk K.T."/>
            <person name="Yoon V."/>
            <person name="Hune M."/>
            <person name="Gregory S."/>
            <person name="Cheng C.H.C."/>
            <person name="Catchen J.M."/>
        </authorList>
    </citation>
    <scope>NUCLEOTIDE SEQUENCE [LARGE SCALE GENOMIC DNA]</scope>
    <source>
        <strain evidence="1">JC2023a</strain>
    </source>
</reference>